<dbReference type="SUPFAM" id="SSF55486">
    <property type="entry name" value="Metalloproteases ('zincins'), catalytic domain"/>
    <property type="match status" value="1"/>
</dbReference>
<dbReference type="Gene3D" id="1.10.1370.10">
    <property type="entry name" value="Neurolysin, domain 3"/>
    <property type="match status" value="1"/>
</dbReference>
<dbReference type="InterPro" id="IPR024079">
    <property type="entry name" value="MetalloPept_cat_dom_sf"/>
</dbReference>
<dbReference type="Pfam" id="PF01432">
    <property type="entry name" value="Peptidase_M3"/>
    <property type="match status" value="1"/>
</dbReference>
<reference evidence="9 10" key="1">
    <citation type="submission" date="2016-01" db="EMBL/GenBank/DDBJ databases">
        <authorList>
            <person name="McClelland M."/>
            <person name="Jain A."/>
            <person name="Saraogi P."/>
            <person name="Mendelson R."/>
            <person name="Westerman R."/>
            <person name="SanMiguel P."/>
            <person name="Csonka L."/>
        </authorList>
    </citation>
    <scope>NUCLEOTIDE SEQUENCE [LARGE SCALE GENOMIC DNA]</scope>
    <source>
        <strain evidence="9 10">R-53146</strain>
    </source>
</reference>
<evidence type="ECO:0000313" key="10">
    <source>
        <dbReference type="Proteomes" id="UP000182761"/>
    </source>
</evidence>
<evidence type="ECO:0000256" key="1">
    <source>
        <dbReference type="ARBA" id="ARBA00006040"/>
    </source>
</evidence>
<gene>
    <name evidence="9" type="ORF">Ga0061079_10497</name>
</gene>
<dbReference type="InterPro" id="IPR024077">
    <property type="entry name" value="Neurolysin/TOP_dom2"/>
</dbReference>
<evidence type="ECO:0000256" key="3">
    <source>
        <dbReference type="ARBA" id="ARBA00022723"/>
    </source>
</evidence>
<accession>A0A0X8XXM2</accession>
<proteinExistence type="inferred from homology"/>
<keyword evidence="6 7" id="KW-0482">Metalloprotease</keyword>
<dbReference type="Proteomes" id="UP000182761">
    <property type="component" value="Unassembled WGS sequence"/>
</dbReference>
<dbReference type="InterPro" id="IPR034005">
    <property type="entry name" value="M3A_DCP"/>
</dbReference>
<feature type="domain" description="Peptidase M3A/M3B catalytic" evidence="8">
    <location>
        <begin position="228"/>
        <end position="673"/>
    </location>
</feature>
<evidence type="ECO:0000256" key="4">
    <source>
        <dbReference type="ARBA" id="ARBA00022801"/>
    </source>
</evidence>
<dbReference type="AlphaFoldDB" id="A0A0X8XXM2"/>
<evidence type="ECO:0000256" key="7">
    <source>
        <dbReference type="RuleBase" id="RU003435"/>
    </source>
</evidence>
<comment type="cofactor">
    <cofactor evidence="7">
        <name>Zn(2+)</name>
        <dbReference type="ChEBI" id="CHEBI:29105"/>
    </cofactor>
    <text evidence="7">Binds 1 zinc ion.</text>
</comment>
<keyword evidence="10" id="KW-1185">Reference proteome</keyword>
<dbReference type="GO" id="GO:0006508">
    <property type="term" value="P:proteolysis"/>
    <property type="evidence" value="ECO:0007669"/>
    <property type="project" value="UniProtKB-KW"/>
</dbReference>
<evidence type="ECO:0000259" key="8">
    <source>
        <dbReference type="Pfam" id="PF01432"/>
    </source>
</evidence>
<dbReference type="Gene3D" id="1.10.1370.40">
    <property type="match status" value="1"/>
</dbReference>
<organism evidence="9 10">
    <name type="scientific">Apibacter mensalis</name>
    <dbReference type="NCBI Taxonomy" id="1586267"/>
    <lineage>
        <taxon>Bacteria</taxon>
        <taxon>Pseudomonadati</taxon>
        <taxon>Bacteroidota</taxon>
        <taxon>Flavobacteriia</taxon>
        <taxon>Flavobacteriales</taxon>
        <taxon>Weeksellaceae</taxon>
        <taxon>Apibacter</taxon>
    </lineage>
</organism>
<dbReference type="EMBL" id="FCOR01000004">
    <property type="protein sequence ID" value="CVK15979.1"/>
    <property type="molecule type" value="Genomic_DNA"/>
</dbReference>
<comment type="similarity">
    <text evidence="1 7">Belongs to the peptidase M3 family.</text>
</comment>
<dbReference type="Gene3D" id="3.40.390.10">
    <property type="entry name" value="Collagenase (Catalytic Domain)"/>
    <property type="match status" value="1"/>
</dbReference>
<dbReference type="InterPro" id="IPR045090">
    <property type="entry name" value="Pept_M3A_M3B"/>
</dbReference>
<evidence type="ECO:0000256" key="5">
    <source>
        <dbReference type="ARBA" id="ARBA00022833"/>
    </source>
</evidence>
<name>A0A0X8XXM2_9FLAO</name>
<protein>
    <submittedName>
        <fullName evidence="9">Peptidyl-dipeptidase Dcp</fullName>
    </submittedName>
</protein>
<dbReference type="OrthoDB" id="9773538at2"/>
<evidence type="ECO:0000256" key="2">
    <source>
        <dbReference type="ARBA" id="ARBA00022670"/>
    </source>
</evidence>
<evidence type="ECO:0000313" key="9">
    <source>
        <dbReference type="EMBL" id="CVK15979.1"/>
    </source>
</evidence>
<keyword evidence="3 7" id="KW-0479">Metal-binding</keyword>
<dbReference type="RefSeq" id="WP_055425193.1">
    <property type="nucleotide sequence ID" value="NZ_FCOR01000004.1"/>
</dbReference>
<dbReference type="PANTHER" id="PTHR43660">
    <property type="entry name" value="DIPEPTIDYL CARBOXYPEPTIDASE"/>
    <property type="match status" value="1"/>
</dbReference>
<keyword evidence="4 7" id="KW-0378">Hydrolase</keyword>
<dbReference type="InterPro" id="IPR001567">
    <property type="entry name" value="Pept_M3A_M3B_dom"/>
</dbReference>
<dbReference type="GO" id="GO:0046872">
    <property type="term" value="F:metal ion binding"/>
    <property type="evidence" value="ECO:0007669"/>
    <property type="project" value="UniProtKB-UniRule"/>
</dbReference>
<dbReference type="CDD" id="cd06456">
    <property type="entry name" value="M3A_DCP"/>
    <property type="match status" value="1"/>
</dbReference>
<dbReference type="FunFam" id="3.40.390.10:FF:000009">
    <property type="entry name" value="Oligopeptidase A"/>
    <property type="match status" value="1"/>
</dbReference>
<dbReference type="PANTHER" id="PTHR43660:SF1">
    <property type="entry name" value="DIPEPTIDYL CARBOXYPEPTIDASE"/>
    <property type="match status" value="1"/>
</dbReference>
<dbReference type="GO" id="GO:0004222">
    <property type="term" value="F:metalloendopeptidase activity"/>
    <property type="evidence" value="ECO:0007669"/>
    <property type="project" value="InterPro"/>
</dbReference>
<keyword evidence="5 7" id="KW-0862">Zinc</keyword>
<sequence>MNNNLLVEKFNTPYESIPFENIKQEEFRPAIEQAIDDARKEIDEIVQNTDPPNFVNTIVALENVGKKLTVISSTFFNLNSAETSDYLQSLAEEISPMLTEYANDIILNEQLFDKIKIVYETTLKSKLSQEEVRLLDKTYKDFSKNGALLSPEDKNNLRQISNELAVLSVKFGQNVLKETNDYYLHISENKDMEGIPESIKEMARKEAENRNLKGWVFTLHYPSYVPFITYTTNRELRKEIYTAYMQRACKDNEYNNEEIIHKIVELRSKKAKLLGFNTYADLILQERMASSPKLVYDFLYDLLHQAKPFAQKEIENLKNIASRDGILELMPFDHAYYVEKLRQEKFSFSEEELKPYFPLNQVLNAAFDVAKKLYGLTFKERKDIQKYHSEVKVYEVVNDKGKHQALLYTDFFPRAGKRAGAWMTSYKGQFKTLSDNIRPHISIVCNFSRPNGDMPSLLTFSEVTTLFHEFGHALHGILANTTFESLSGTNVYWDFVELPSQFMENYVFEKEFLKTFALHYQKGEMLDEEKIDKIVASANFMQGYQTLRQIGLGLLDMAYHTDELNSEEGIEDFEVKMIKETQLYPHIKNTCISTSFSHIFQGGYAAGYYSYKWAEVLDADAFDFFKERGIFDKETANKFESLLSKGGTEDPMELYISFRGRRPQSDALLKRAGLLDTNS</sequence>
<dbReference type="STRING" id="1586267.GCA_001418685_00817"/>
<dbReference type="GO" id="GO:0004180">
    <property type="term" value="F:carboxypeptidase activity"/>
    <property type="evidence" value="ECO:0007669"/>
    <property type="project" value="TreeGrafter"/>
</dbReference>
<keyword evidence="2 7" id="KW-0645">Protease</keyword>
<evidence type="ECO:0000256" key="6">
    <source>
        <dbReference type="ARBA" id="ARBA00023049"/>
    </source>
</evidence>
<dbReference type="GO" id="GO:0005829">
    <property type="term" value="C:cytosol"/>
    <property type="evidence" value="ECO:0007669"/>
    <property type="project" value="UniProtKB-ARBA"/>
</dbReference>